<dbReference type="GO" id="GO:0005506">
    <property type="term" value="F:iron ion binding"/>
    <property type="evidence" value="ECO:0007669"/>
    <property type="project" value="InterPro"/>
</dbReference>
<dbReference type="OrthoDB" id="2789670at2759"/>
<evidence type="ECO:0008006" key="17">
    <source>
        <dbReference type="Google" id="ProtNLM"/>
    </source>
</evidence>
<name>K5WA92_PHACS</name>
<dbReference type="GO" id="GO:0020037">
    <property type="term" value="F:heme binding"/>
    <property type="evidence" value="ECO:0007669"/>
    <property type="project" value="InterPro"/>
</dbReference>
<dbReference type="GeneID" id="18916664"/>
<keyword evidence="16" id="KW-1185">Reference proteome</keyword>
<evidence type="ECO:0000256" key="3">
    <source>
        <dbReference type="ARBA" id="ARBA00005179"/>
    </source>
</evidence>
<dbReference type="EMBL" id="JH930472">
    <property type="protein sequence ID" value="EKM55879.1"/>
    <property type="molecule type" value="Genomic_DNA"/>
</dbReference>
<protein>
    <recommendedName>
        <fullName evidence="17">Cytochrome P450</fullName>
    </recommendedName>
</protein>
<comment type="cofactor">
    <cofactor evidence="1 13">
        <name>heme</name>
        <dbReference type="ChEBI" id="CHEBI:30413"/>
    </cofactor>
</comment>
<dbReference type="GO" id="GO:0016705">
    <property type="term" value="F:oxidoreductase activity, acting on paired donors, with incorporation or reduction of molecular oxygen"/>
    <property type="evidence" value="ECO:0007669"/>
    <property type="project" value="InterPro"/>
</dbReference>
<dbReference type="PROSITE" id="PS00086">
    <property type="entry name" value="CYTOCHROME_P450"/>
    <property type="match status" value="1"/>
</dbReference>
<keyword evidence="12" id="KW-0472">Membrane</keyword>
<evidence type="ECO:0000256" key="12">
    <source>
        <dbReference type="ARBA" id="ARBA00023136"/>
    </source>
</evidence>
<gene>
    <name evidence="15" type="ORF">PHACADRAFT_256807</name>
</gene>
<organism evidence="15 16">
    <name type="scientific">Phanerochaete carnosa (strain HHB-10118-sp)</name>
    <name type="common">White-rot fungus</name>
    <name type="synonym">Peniophora carnosa</name>
    <dbReference type="NCBI Taxonomy" id="650164"/>
    <lineage>
        <taxon>Eukaryota</taxon>
        <taxon>Fungi</taxon>
        <taxon>Dikarya</taxon>
        <taxon>Basidiomycota</taxon>
        <taxon>Agaricomycotina</taxon>
        <taxon>Agaricomycetes</taxon>
        <taxon>Polyporales</taxon>
        <taxon>Phanerochaetaceae</taxon>
        <taxon>Phanerochaete</taxon>
    </lineage>
</organism>
<reference evidence="15 16" key="1">
    <citation type="journal article" date="2012" name="BMC Genomics">
        <title>Comparative genomics of the white-rot fungi, Phanerochaete carnosa and P. chrysosporium, to elucidate the genetic basis of the distinct wood types they colonize.</title>
        <authorList>
            <person name="Suzuki H."/>
            <person name="MacDonald J."/>
            <person name="Syed K."/>
            <person name="Salamov A."/>
            <person name="Hori C."/>
            <person name="Aerts A."/>
            <person name="Henrissat B."/>
            <person name="Wiebenga A."/>
            <person name="vanKuyk P.A."/>
            <person name="Barry K."/>
            <person name="Lindquist E."/>
            <person name="LaButti K."/>
            <person name="Lapidus A."/>
            <person name="Lucas S."/>
            <person name="Coutinho P."/>
            <person name="Gong Y."/>
            <person name="Samejima M."/>
            <person name="Mahadevan R."/>
            <person name="Abou-Zaid M."/>
            <person name="de Vries R.P."/>
            <person name="Igarashi K."/>
            <person name="Yadav J.S."/>
            <person name="Grigoriev I.V."/>
            <person name="Master E.R."/>
        </authorList>
    </citation>
    <scope>NUCLEOTIDE SEQUENCE [LARGE SCALE GENOMIC DNA]</scope>
    <source>
        <strain evidence="15 16">HHB-10118-sp</strain>
    </source>
</reference>
<evidence type="ECO:0000256" key="7">
    <source>
        <dbReference type="ARBA" id="ARBA00022723"/>
    </source>
</evidence>
<dbReference type="PRINTS" id="PR00463">
    <property type="entry name" value="EP450I"/>
</dbReference>
<dbReference type="Proteomes" id="UP000008370">
    <property type="component" value="Unassembled WGS sequence"/>
</dbReference>
<evidence type="ECO:0000256" key="4">
    <source>
        <dbReference type="ARBA" id="ARBA00010617"/>
    </source>
</evidence>
<comment type="subcellular location">
    <subcellularLocation>
        <location evidence="2">Membrane</location>
        <topology evidence="2">Single-pass membrane protein</topology>
    </subcellularLocation>
</comment>
<dbReference type="RefSeq" id="XP_007396186.1">
    <property type="nucleotide sequence ID" value="XM_007396124.1"/>
</dbReference>
<dbReference type="GO" id="GO:0016020">
    <property type="term" value="C:membrane"/>
    <property type="evidence" value="ECO:0007669"/>
    <property type="project" value="UniProtKB-SubCell"/>
</dbReference>
<keyword evidence="7 13" id="KW-0479">Metal-binding</keyword>
<keyword evidence="6" id="KW-0812">Transmembrane</keyword>
<evidence type="ECO:0000256" key="8">
    <source>
        <dbReference type="ARBA" id="ARBA00022989"/>
    </source>
</evidence>
<dbReference type="PANTHER" id="PTHR46300">
    <property type="entry name" value="P450, PUTATIVE (EUROFUNG)-RELATED-RELATED"/>
    <property type="match status" value="1"/>
</dbReference>
<dbReference type="InterPro" id="IPR002401">
    <property type="entry name" value="Cyt_P450_E_grp-I"/>
</dbReference>
<evidence type="ECO:0000256" key="13">
    <source>
        <dbReference type="PIRSR" id="PIRSR602401-1"/>
    </source>
</evidence>
<evidence type="ECO:0000256" key="9">
    <source>
        <dbReference type="ARBA" id="ARBA00023002"/>
    </source>
</evidence>
<dbReference type="InterPro" id="IPR017972">
    <property type="entry name" value="Cyt_P450_CS"/>
</dbReference>
<proteinExistence type="inferred from homology"/>
<evidence type="ECO:0000256" key="1">
    <source>
        <dbReference type="ARBA" id="ARBA00001971"/>
    </source>
</evidence>
<dbReference type="AlphaFoldDB" id="K5WA92"/>
<evidence type="ECO:0000256" key="6">
    <source>
        <dbReference type="ARBA" id="ARBA00022692"/>
    </source>
</evidence>
<evidence type="ECO:0000256" key="14">
    <source>
        <dbReference type="RuleBase" id="RU000461"/>
    </source>
</evidence>
<dbReference type="PRINTS" id="PR00385">
    <property type="entry name" value="P450"/>
</dbReference>
<dbReference type="SUPFAM" id="SSF48264">
    <property type="entry name" value="Cytochrome P450"/>
    <property type="match status" value="1"/>
</dbReference>
<dbReference type="InterPro" id="IPR001128">
    <property type="entry name" value="Cyt_P450"/>
</dbReference>
<dbReference type="PANTHER" id="PTHR46300:SF7">
    <property type="entry name" value="P450, PUTATIVE (EUROFUNG)-RELATED"/>
    <property type="match status" value="1"/>
</dbReference>
<dbReference type="InterPro" id="IPR050364">
    <property type="entry name" value="Cytochrome_P450_fung"/>
</dbReference>
<dbReference type="HOGENOM" id="CLU_001570_2_0_1"/>
<comment type="pathway">
    <text evidence="3">Secondary metabolite biosynthesis.</text>
</comment>
<evidence type="ECO:0000256" key="10">
    <source>
        <dbReference type="ARBA" id="ARBA00023004"/>
    </source>
</evidence>
<evidence type="ECO:0000256" key="5">
    <source>
        <dbReference type="ARBA" id="ARBA00022617"/>
    </source>
</evidence>
<dbReference type="CDD" id="cd11065">
    <property type="entry name" value="CYP64-like"/>
    <property type="match status" value="1"/>
</dbReference>
<comment type="similarity">
    <text evidence="4 14">Belongs to the cytochrome P450 family.</text>
</comment>
<sequence length="408" mass="46154">MLTELTGWHRNWGLLPYGDYWRTHRRLFHQYFRPRAVPQYHLKQAKAVHKLLQSLLKSGDDFVPHVRYMAGSMILDIVYASDAQPGDPRIELVEKAVYTVNHIINAGIFLVDVFPILKHVPAWFPGARFKRQAAEWKTLVDAMYEEPYHQFKKAMKDGSAQPCLAASLLSDTGETDLSTSDEIFMNITGTTYAAGADTTVIVLSTFVLAMVLYPEAQALVQEEIDRVVGRDRLPEMDDQNSLPCVTAVIYEVLRWHSPLPLASPRRAMTDDEYNGYHIPAGSVVMGNSWAILHDEEIYPDPDTFNPRRFLSADGKLRDDVPFPTETFGYGRRICAGRHFVLDMLFIAVSNLLAVFTIEKAVDENGKVIEVKEEFAPHVFSPPKPFEARFVSRYSGSESLIRSAILADT</sequence>
<evidence type="ECO:0000256" key="11">
    <source>
        <dbReference type="ARBA" id="ARBA00023033"/>
    </source>
</evidence>
<dbReference type="InterPro" id="IPR036396">
    <property type="entry name" value="Cyt_P450_sf"/>
</dbReference>
<keyword evidence="10 13" id="KW-0408">Iron</keyword>
<dbReference type="InParanoid" id="K5WA92"/>
<keyword evidence="11 14" id="KW-0503">Monooxygenase</keyword>
<dbReference type="Gene3D" id="1.10.630.10">
    <property type="entry name" value="Cytochrome P450"/>
    <property type="match status" value="1"/>
</dbReference>
<keyword evidence="5 13" id="KW-0349">Heme</keyword>
<dbReference type="Pfam" id="PF00067">
    <property type="entry name" value="p450"/>
    <property type="match status" value="1"/>
</dbReference>
<keyword evidence="8" id="KW-1133">Transmembrane helix</keyword>
<feature type="binding site" description="axial binding residue" evidence="13">
    <location>
        <position position="334"/>
    </location>
    <ligand>
        <name>heme</name>
        <dbReference type="ChEBI" id="CHEBI:30413"/>
    </ligand>
    <ligandPart>
        <name>Fe</name>
        <dbReference type="ChEBI" id="CHEBI:18248"/>
    </ligandPart>
</feature>
<dbReference type="KEGG" id="pco:PHACADRAFT_256807"/>
<evidence type="ECO:0000313" key="16">
    <source>
        <dbReference type="Proteomes" id="UP000008370"/>
    </source>
</evidence>
<accession>K5WA92</accession>
<evidence type="ECO:0000313" key="15">
    <source>
        <dbReference type="EMBL" id="EKM55879.1"/>
    </source>
</evidence>
<evidence type="ECO:0000256" key="2">
    <source>
        <dbReference type="ARBA" id="ARBA00004167"/>
    </source>
</evidence>
<keyword evidence="9 14" id="KW-0560">Oxidoreductase</keyword>
<dbReference type="GO" id="GO:0004497">
    <property type="term" value="F:monooxygenase activity"/>
    <property type="evidence" value="ECO:0007669"/>
    <property type="project" value="UniProtKB-KW"/>
</dbReference>